<dbReference type="Proteomes" id="UP000190042">
    <property type="component" value="Unassembled WGS sequence"/>
</dbReference>
<protein>
    <submittedName>
        <fullName evidence="2">Uncharacterized protein</fullName>
    </submittedName>
</protein>
<name>A0A1T4XHJ5_9BACL</name>
<dbReference type="RefSeq" id="WP_176132468.1">
    <property type="nucleotide sequence ID" value="NZ_FUYJ01000001.1"/>
</dbReference>
<reference evidence="3" key="1">
    <citation type="submission" date="2017-02" db="EMBL/GenBank/DDBJ databases">
        <authorList>
            <person name="Varghese N."/>
            <person name="Submissions S."/>
        </authorList>
    </citation>
    <scope>NUCLEOTIDE SEQUENCE [LARGE SCALE GENOMIC DNA]</scope>
    <source>
        <strain evidence="3">DSM 23966</strain>
    </source>
</reference>
<evidence type="ECO:0000256" key="1">
    <source>
        <dbReference type="SAM" id="Phobius"/>
    </source>
</evidence>
<feature type="transmembrane region" description="Helical" evidence="1">
    <location>
        <begin position="33"/>
        <end position="51"/>
    </location>
</feature>
<keyword evidence="3" id="KW-1185">Reference proteome</keyword>
<evidence type="ECO:0000313" key="3">
    <source>
        <dbReference type="Proteomes" id="UP000190042"/>
    </source>
</evidence>
<gene>
    <name evidence="2" type="ORF">SAMN04244570_0705</name>
</gene>
<dbReference type="AlphaFoldDB" id="A0A1T4XHJ5"/>
<dbReference type="EMBL" id="FUYJ01000001">
    <property type="protein sequence ID" value="SKA88588.1"/>
    <property type="molecule type" value="Genomic_DNA"/>
</dbReference>
<evidence type="ECO:0000313" key="2">
    <source>
        <dbReference type="EMBL" id="SKA88588.1"/>
    </source>
</evidence>
<organism evidence="2 3">
    <name type="scientific">Sporosarcina newyorkensis</name>
    <dbReference type="NCBI Taxonomy" id="759851"/>
    <lineage>
        <taxon>Bacteria</taxon>
        <taxon>Bacillati</taxon>
        <taxon>Bacillota</taxon>
        <taxon>Bacilli</taxon>
        <taxon>Bacillales</taxon>
        <taxon>Caryophanaceae</taxon>
        <taxon>Sporosarcina</taxon>
    </lineage>
</organism>
<proteinExistence type="predicted"/>
<sequence length="55" mass="6163">MHLFLTGLANLVLLALILQLLASEEMEKAFVPLIKLAIGLWILQFFLQAAGHKLF</sequence>
<accession>A0A1T4XHJ5</accession>
<keyword evidence="1" id="KW-1133">Transmembrane helix</keyword>
<keyword evidence="1" id="KW-0472">Membrane</keyword>
<keyword evidence="1" id="KW-0812">Transmembrane</keyword>